<protein>
    <submittedName>
        <fullName evidence="1">Uncharacterized protein</fullName>
    </submittedName>
</protein>
<evidence type="ECO:0000313" key="2">
    <source>
        <dbReference type="EMBL" id="CUV34324.1"/>
    </source>
</evidence>
<dbReference type="AlphaFoldDB" id="A0A0S4UU70"/>
<organism evidence="1">
    <name type="scientific">Ralstonia solanacearum</name>
    <name type="common">Pseudomonas solanacearum</name>
    <dbReference type="NCBI Taxonomy" id="305"/>
    <lineage>
        <taxon>Bacteria</taxon>
        <taxon>Pseudomonadati</taxon>
        <taxon>Pseudomonadota</taxon>
        <taxon>Betaproteobacteria</taxon>
        <taxon>Burkholderiales</taxon>
        <taxon>Burkholderiaceae</taxon>
        <taxon>Ralstonia</taxon>
        <taxon>Ralstonia solanacearum species complex</taxon>
    </lineage>
</organism>
<reference evidence="1" key="1">
    <citation type="submission" date="2015-10" db="EMBL/GenBank/DDBJ databases">
        <authorList>
            <person name="Gilbert D.G."/>
        </authorList>
    </citation>
    <scope>NUCLEOTIDE SEQUENCE</scope>
    <source>
        <strain evidence="1">Phyl III-seqv23</strain>
    </source>
</reference>
<proteinExistence type="predicted"/>
<dbReference type="EMBL" id="LN899825">
    <property type="protein sequence ID" value="CUV34324.1"/>
    <property type="molecule type" value="Genomic_DNA"/>
</dbReference>
<accession>A0A0S4UU70</accession>
<sequence length="71" mass="7514">MRVGGRRDGGVAPALVPVFMARGGASNGLKAVSLLNQCNLVQQTALPRMGQRSAIHKWALPEAAFLICPED</sequence>
<dbReference type="EMBL" id="LN899823">
    <property type="protein sequence ID" value="CUV25417.1"/>
    <property type="molecule type" value="Genomic_DNA"/>
</dbReference>
<dbReference type="EMBL" id="LN899822">
    <property type="protein sequence ID" value="CUV61641.1"/>
    <property type="molecule type" value="Genomic_DNA"/>
</dbReference>
<dbReference type="EMBL" id="LN899826">
    <property type="protein sequence ID" value="CUV42360.1"/>
    <property type="molecule type" value="Genomic_DNA"/>
</dbReference>
<gene>
    <name evidence="4" type="ORF">RD1301_v1_1630001</name>
    <name evidence="1" type="ORF">RUN1744_v1_960038</name>
    <name evidence="2" type="ORF">TD1301_v1_870030</name>
    <name evidence="3" type="ORF">TF3108_v1_1180001</name>
</gene>
<evidence type="ECO:0000313" key="4">
    <source>
        <dbReference type="EMBL" id="CUV61641.1"/>
    </source>
</evidence>
<name>A0A0S4UU70_RALSL</name>
<evidence type="ECO:0000313" key="1">
    <source>
        <dbReference type="EMBL" id="CUV25417.1"/>
    </source>
</evidence>
<evidence type="ECO:0000313" key="3">
    <source>
        <dbReference type="EMBL" id="CUV42360.1"/>
    </source>
</evidence>